<dbReference type="Gene3D" id="3.20.20.70">
    <property type="entry name" value="Aldolase class I"/>
    <property type="match status" value="1"/>
</dbReference>
<sequence length="324" mass="37236">MTRHQKYFNQRRCDIGELPDTILVESYMGCNLRCEMCPVPDSRKNMNGRSYSCMSLETYKVIIDQVSERHRSITLNQLGEPLLNPEIVNFVAYAASRGHHVGLTTNATKLDADLAERLILAGLAEIIFSFDGCAKETYEKIRVGANYDQVLANILEFSRLNKVLNGRCNVRVDCIVSDLTFPDLEQIESFWSQRNIPVSFIPIDDWAGKLPLPERFGIRRSLTGSKSHRYPCHFLWTALVLSAEGNVVFCCHDYQLLSKLPSVHEKPLREIWNAQVRNMREQHAQRAITGEPCRSCDAWMTMPEFYPTRFDRLKAKMRSLIGRK</sequence>
<dbReference type="PANTHER" id="PTHR11228">
    <property type="entry name" value="RADICAL SAM DOMAIN PROTEIN"/>
    <property type="match status" value="1"/>
</dbReference>
<dbReference type="InterPro" id="IPR007197">
    <property type="entry name" value="rSAM"/>
</dbReference>
<dbReference type="InterPro" id="IPR034391">
    <property type="entry name" value="AdoMet-like_SPASM_containing"/>
</dbReference>
<proteinExistence type="predicted"/>
<dbReference type="Proteomes" id="UP000641025">
    <property type="component" value="Unassembled WGS sequence"/>
</dbReference>
<evidence type="ECO:0000256" key="6">
    <source>
        <dbReference type="ARBA" id="ARBA00023014"/>
    </source>
</evidence>
<dbReference type="SFLD" id="SFLDS00029">
    <property type="entry name" value="Radical_SAM"/>
    <property type="match status" value="1"/>
</dbReference>
<evidence type="ECO:0000259" key="7">
    <source>
        <dbReference type="PROSITE" id="PS51918"/>
    </source>
</evidence>
<evidence type="ECO:0000256" key="2">
    <source>
        <dbReference type="ARBA" id="ARBA00022485"/>
    </source>
</evidence>
<dbReference type="RefSeq" id="WP_199393755.1">
    <property type="nucleotide sequence ID" value="NZ_JAEMHK010000002.1"/>
</dbReference>
<dbReference type="InterPro" id="IPR058240">
    <property type="entry name" value="rSAM_sf"/>
</dbReference>
<evidence type="ECO:0000313" key="9">
    <source>
        <dbReference type="Proteomes" id="UP000641025"/>
    </source>
</evidence>
<dbReference type="SFLD" id="SFLDG01067">
    <property type="entry name" value="SPASM/twitch_domain_containing"/>
    <property type="match status" value="1"/>
</dbReference>
<dbReference type="PANTHER" id="PTHR11228:SF7">
    <property type="entry name" value="PQQA PEPTIDE CYCLASE"/>
    <property type="match status" value="1"/>
</dbReference>
<keyword evidence="5" id="KW-0408">Iron</keyword>
<protein>
    <submittedName>
        <fullName evidence="8">Radical SAM protein</fullName>
    </submittedName>
</protein>
<reference evidence="8 9" key="1">
    <citation type="submission" date="2020-12" db="EMBL/GenBank/DDBJ databases">
        <title>Geomonas sp. Red259, isolated from paddy soil.</title>
        <authorList>
            <person name="Xu Z."/>
            <person name="Zhang Z."/>
            <person name="Masuda Y."/>
            <person name="Itoh H."/>
            <person name="Senoo K."/>
        </authorList>
    </citation>
    <scope>NUCLEOTIDE SEQUENCE [LARGE SCALE GENOMIC DNA]</scope>
    <source>
        <strain evidence="8 9">Red259</strain>
    </source>
</reference>
<evidence type="ECO:0000256" key="1">
    <source>
        <dbReference type="ARBA" id="ARBA00001966"/>
    </source>
</evidence>
<dbReference type="Pfam" id="PF04055">
    <property type="entry name" value="Radical_SAM"/>
    <property type="match status" value="1"/>
</dbReference>
<comment type="caution">
    <text evidence="8">The sequence shown here is derived from an EMBL/GenBank/DDBJ whole genome shotgun (WGS) entry which is preliminary data.</text>
</comment>
<dbReference type="EMBL" id="JAEMHK010000002">
    <property type="protein sequence ID" value="MBJ6799240.1"/>
    <property type="molecule type" value="Genomic_DNA"/>
</dbReference>
<dbReference type="CDD" id="cd01335">
    <property type="entry name" value="Radical_SAM"/>
    <property type="match status" value="1"/>
</dbReference>
<keyword evidence="2" id="KW-0004">4Fe-4S</keyword>
<dbReference type="SUPFAM" id="SSF102114">
    <property type="entry name" value="Radical SAM enzymes"/>
    <property type="match status" value="1"/>
</dbReference>
<accession>A0ABS0YMX7</accession>
<gene>
    <name evidence="8" type="ORF">JFN90_03715</name>
</gene>
<dbReference type="SFLD" id="SFLDG01387">
    <property type="entry name" value="BtrN-like_SPASM_domain_contain"/>
    <property type="match status" value="1"/>
</dbReference>
<evidence type="ECO:0000256" key="3">
    <source>
        <dbReference type="ARBA" id="ARBA00022691"/>
    </source>
</evidence>
<keyword evidence="9" id="KW-1185">Reference proteome</keyword>
<comment type="cofactor">
    <cofactor evidence="1">
        <name>[4Fe-4S] cluster</name>
        <dbReference type="ChEBI" id="CHEBI:49883"/>
    </cofactor>
</comment>
<keyword evidence="6" id="KW-0411">Iron-sulfur</keyword>
<dbReference type="InterPro" id="IPR013785">
    <property type="entry name" value="Aldolase_TIM"/>
</dbReference>
<dbReference type="PROSITE" id="PS51918">
    <property type="entry name" value="RADICAL_SAM"/>
    <property type="match status" value="1"/>
</dbReference>
<keyword evidence="3" id="KW-0949">S-adenosyl-L-methionine</keyword>
<dbReference type="InterPro" id="IPR050377">
    <property type="entry name" value="Radical_SAM_PqqE_MftC-like"/>
</dbReference>
<dbReference type="CDD" id="cd21109">
    <property type="entry name" value="SPASM"/>
    <property type="match status" value="1"/>
</dbReference>
<evidence type="ECO:0000256" key="4">
    <source>
        <dbReference type="ARBA" id="ARBA00022723"/>
    </source>
</evidence>
<dbReference type="Pfam" id="PF13186">
    <property type="entry name" value="SPASM"/>
    <property type="match status" value="1"/>
</dbReference>
<keyword evidence="4" id="KW-0479">Metal-binding</keyword>
<organism evidence="8 9">
    <name type="scientific">Geomonas propionica</name>
    <dbReference type="NCBI Taxonomy" id="2798582"/>
    <lineage>
        <taxon>Bacteria</taxon>
        <taxon>Pseudomonadati</taxon>
        <taxon>Thermodesulfobacteriota</taxon>
        <taxon>Desulfuromonadia</taxon>
        <taxon>Geobacterales</taxon>
        <taxon>Geobacteraceae</taxon>
        <taxon>Geomonas</taxon>
    </lineage>
</organism>
<evidence type="ECO:0000256" key="5">
    <source>
        <dbReference type="ARBA" id="ARBA00023004"/>
    </source>
</evidence>
<feature type="domain" description="Radical SAM core" evidence="7">
    <location>
        <begin position="16"/>
        <end position="229"/>
    </location>
</feature>
<dbReference type="InterPro" id="IPR023885">
    <property type="entry name" value="4Fe4S-binding_SPASM_dom"/>
</dbReference>
<evidence type="ECO:0000313" key="8">
    <source>
        <dbReference type="EMBL" id="MBJ6799240.1"/>
    </source>
</evidence>
<name>A0ABS0YMX7_9BACT</name>